<reference evidence="2 3" key="2">
    <citation type="submission" date="2020-03" db="EMBL/GenBank/DDBJ databases">
        <authorList>
            <person name="Ichikawa N."/>
            <person name="Kimura A."/>
            <person name="Kitahashi Y."/>
            <person name="Uohara A."/>
        </authorList>
    </citation>
    <scope>NUCLEOTIDE SEQUENCE [LARGE SCALE GENOMIC DNA]</scope>
    <source>
        <strain evidence="2 3">NBRC 108639</strain>
    </source>
</reference>
<protein>
    <submittedName>
        <fullName evidence="2">Uncharacterized protein</fullName>
    </submittedName>
</protein>
<feature type="region of interest" description="Disordered" evidence="1">
    <location>
        <begin position="1"/>
        <end position="78"/>
    </location>
</feature>
<accession>A0A6V8K6D4</accession>
<feature type="compositionally biased region" description="Low complexity" evidence="1">
    <location>
        <begin position="12"/>
        <end position="29"/>
    </location>
</feature>
<dbReference type="Proteomes" id="UP000482800">
    <property type="component" value="Unassembled WGS sequence"/>
</dbReference>
<organism evidence="2 3">
    <name type="scientific">Phytohabitans houttuyneae</name>
    <dbReference type="NCBI Taxonomy" id="1076126"/>
    <lineage>
        <taxon>Bacteria</taxon>
        <taxon>Bacillati</taxon>
        <taxon>Actinomycetota</taxon>
        <taxon>Actinomycetes</taxon>
        <taxon>Micromonosporales</taxon>
        <taxon>Micromonosporaceae</taxon>
    </lineage>
</organism>
<keyword evidence="3" id="KW-1185">Reference proteome</keyword>
<reference evidence="2 3" key="1">
    <citation type="submission" date="2020-03" db="EMBL/GenBank/DDBJ databases">
        <title>Whole genome shotgun sequence of Phytohabitans houttuyneae NBRC 108639.</title>
        <authorList>
            <person name="Komaki H."/>
            <person name="Tamura T."/>
        </authorList>
    </citation>
    <scope>NUCLEOTIDE SEQUENCE [LARGE SCALE GENOMIC DNA]</scope>
    <source>
        <strain evidence="2 3">NBRC 108639</strain>
    </source>
</reference>
<sequence>MISSAPSGMRFGGTCTAGPAAAATANPAGVDDSNSARTDTRKPWARSRSTSVTASSECPPRAKKLSPTPTDSSPSTCANAAHRISSCTVAGPRPAPACAA</sequence>
<dbReference type="AlphaFoldDB" id="A0A6V8K6D4"/>
<evidence type="ECO:0000256" key="1">
    <source>
        <dbReference type="SAM" id="MobiDB-lite"/>
    </source>
</evidence>
<proteinExistence type="predicted"/>
<gene>
    <name evidence="2" type="ORF">Phou_020380</name>
</gene>
<evidence type="ECO:0000313" key="2">
    <source>
        <dbReference type="EMBL" id="GFJ77858.1"/>
    </source>
</evidence>
<comment type="caution">
    <text evidence="2">The sequence shown here is derived from an EMBL/GenBank/DDBJ whole genome shotgun (WGS) entry which is preliminary data.</text>
</comment>
<name>A0A6V8K6D4_9ACTN</name>
<evidence type="ECO:0000313" key="3">
    <source>
        <dbReference type="Proteomes" id="UP000482800"/>
    </source>
</evidence>
<dbReference type="EMBL" id="BLPF01000001">
    <property type="protein sequence ID" value="GFJ77858.1"/>
    <property type="molecule type" value="Genomic_DNA"/>
</dbReference>
<feature type="compositionally biased region" description="Low complexity" evidence="1">
    <location>
        <begin position="46"/>
        <end position="56"/>
    </location>
</feature>
<feature type="compositionally biased region" description="Low complexity" evidence="1">
    <location>
        <begin position="66"/>
        <end position="76"/>
    </location>
</feature>